<dbReference type="Proteomes" id="UP001163321">
    <property type="component" value="Chromosome 2"/>
</dbReference>
<gene>
    <name evidence="1" type="ORF">PsorP6_017044</name>
</gene>
<sequence>MRPPRSGLVLLLYLLSLSGTNASDSYEQTEVTDRTTQESVDPTDGRDGMDVAPATTWPSLKLEVQLKRKKMTLHRLASFTIYANPLVSLNGTHVMYDAMAKFVDRDTEVLYTVYDGAAYMTSRPLDGRETVVCLSRHSLPLNAFLPALNRAEPIPRASIGTQPVECPSGHLFKTTFVGIHYALCTSTTGFTAISSDLDVVIEYLPKRIHIRRPELTSDLARACDVLEKPTRLTPLARALVTATDVPSSLSSSRRLDAAAALSLPATECTCPSQPRPCLFFHGLGNPTQSSTLQDTPAMTKPRRMGDMHGHAPCCSKIKYSILNTKDRGWTDATLQEDYCDHMLRMSPTSDRDKKIVRDTIVVSHSMAGNVIAGALANQRCSFAATTSWVSNSPPLGGSMASDYLLDVCEHGLVNEAAEWIGVCPVFPARQSTVYETGKYTNATLVAAYEAAQRAYRDHVAAAICSDTYVGLFSKYQAKAIIGGTVLPHKSPRNDGLVEFTSCLVGKMAPHGKPRAGLECMATMDEITEEEGNYCEFQSYPSGSWHASLYCSDVVEQLLATQFHVFMKKVQEADCKAELRRLVAKGPPIWLEDKHALPLPRGDTHITQVWFAKTNEERSAKLDGAVEGEVREALWTDLQQLLAAMDDEKQDVR</sequence>
<name>A0ACC0WE52_9STRA</name>
<protein>
    <submittedName>
        <fullName evidence="1">Uncharacterized protein</fullName>
    </submittedName>
</protein>
<comment type="caution">
    <text evidence="1">The sequence shown here is derived from an EMBL/GenBank/DDBJ whole genome shotgun (WGS) entry which is preliminary data.</text>
</comment>
<evidence type="ECO:0000313" key="1">
    <source>
        <dbReference type="EMBL" id="KAI9916692.1"/>
    </source>
</evidence>
<reference evidence="1 2" key="1">
    <citation type="journal article" date="2022" name="bioRxiv">
        <title>The genome of the oomycete Peronosclerospora sorghi, a cosmopolitan pathogen of maize and sorghum, is inflated with dispersed pseudogenes.</title>
        <authorList>
            <person name="Fletcher K."/>
            <person name="Martin F."/>
            <person name="Isakeit T."/>
            <person name="Cavanaugh K."/>
            <person name="Magill C."/>
            <person name="Michelmore R."/>
        </authorList>
    </citation>
    <scope>NUCLEOTIDE SEQUENCE [LARGE SCALE GENOMIC DNA]</scope>
    <source>
        <strain evidence="1">P6</strain>
    </source>
</reference>
<organism evidence="1 2">
    <name type="scientific">Peronosclerospora sorghi</name>
    <dbReference type="NCBI Taxonomy" id="230839"/>
    <lineage>
        <taxon>Eukaryota</taxon>
        <taxon>Sar</taxon>
        <taxon>Stramenopiles</taxon>
        <taxon>Oomycota</taxon>
        <taxon>Peronosporomycetes</taxon>
        <taxon>Peronosporales</taxon>
        <taxon>Peronosporaceae</taxon>
        <taxon>Peronosclerospora</taxon>
    </lineage>
</organism>
<accession>A0ACC0WE52</accession>
<proteinExistence type="predicted"/>
<evidence type="ECO:0000313" key="2">
    <source>
        <dbReference type="Proteomes" id="UP001163321"/>
    </source>
</evidence>
<dbReference type="EMBL" id="CM047581">
    <property type="protein sequence ID" value="KAI9916692.1"/>
    <property type="molecule type" value="Genomic_DNA"/>
</dbReference>
<keyword evidence="2" id="KW-1185">Reference proteome</keyword>